<dbReference type="EMBL" id="LIUT01000001">
    <property type="protein sequence ID" value="KOR90678.1"/>
    <property type="molecule type" value="Genomic_DNA"/>
</dbReference>
<evidence type="ECO:0008006" key="4">
    <source>
        <dbReference type="Google" id="ProtNLM"/>
    </source>
</evidence>
<comment type="caution">
    <text evidence="2">The sequence shown here is derived from an EMBL/GenBank/DDBJ whole genome shotgun (WGS) entry which is preliminary data.</text>
</comment>
<name>A0A0M1P860_9BACL</name>
<evidence type="ECO:0000313" key="2">
    <source>
        <dbReference type="EMBL" id="KOR90678.1"/>
    </source>
</evidence>
<feature type="transmembrane region" description="Helical" evidence="1">
    <location>
        <begin position="82"/>
        <end position="104"/>
    </location>
</feature>
<gene>
    <name evidence="2" type="ORF">AM231_08215</name>
</gene>
<dbReference type="InterPro" id="IPR021529">
    <property type="entry name" value="DUF2798"/>
</dbReference>
<proteinExistence type="predicted"/>
<dbReference type="Proteomes" id="UP000036932">
    <property type="component" value="Unassembled WGS sequence"/>
</dbReference>
<dbReference type="RefSeq" id="WP_054403568.1">
    <property type="nucleotide sequence ID" value="NZ_LIUT01000001.1"/>
</dbReference>
<feature type="transmembrane region" description="Helical" evidence="1">
    <location>
        <begin position="124"/>
        <end position="148"/>
    </location>
</feature>
<dbReference type="AlphaFoldDB" id="A0A0M1P860"/>
<feature type="transmembrane region" description="Helical" evidence="1">
    <location>
        <begin position="41"/>
        <end position="61"/>
    </location>
</feature>
<keyword evidence="1" id="KW-0472">Membrane</keyword>
<feature type="transmembrane region" description="Helical" evidence="1">
    <location>
        <begin position="9"/>
        <end position="29"/>
    </location>
</feature>
<evidence type="ECO:0000313" key="3">
    <source>
        <dbReference type="Proteomes" id="UP000036932"/>
    </source>
</evidence>
<keyword evidence="1" id="KW-0812">Transmembrane</keyword>
<evidence type="ECO:0000256" key="1">
    <source>
        <dbReference type="SAM" id="Phobius"/>
    </source>
</evidence>
<keyword evidence="1" id="KW-1133">Transmembrane helix</keyword>
<dbReference type="PATRIC" id="fig|1705565.3.peg.3581"/>
<reference evidence="3" key="1">
    <citation type="submission" date="2015-08" db="EMBL/GenBank/DDBJ databases">
        <title>Genome sequencing project for genomic taxonomy and phylogenomics of Bacillus-like bacteria.</title>
        <authorList>
            <person name="Liu B."/>
            <person name="Wang J."/>
            <person name="Zhu Y."/>
            <person name="Liu G."/>
            <person name="Chen Q."/>
            <person name="Chen Z."/>
            <person name="Lan J."/>
            <person name="Che J."/>
            <person name="Ge C."/>
            <person name="Shi H."/>
            <person name="Pan Z."/>
            <person name="Liu X."/>
        </authorList>
    </citation>
    <scope>NUCLEOTIDE SEQUENCE [LARGE SCALE GENOMIC DNA]</scope>
    <source>
        <strain evidence="3">FJAT-22460</strain>
    </source>
</reference>
<keyword evidence="3" id="KW-1185">Reference proteome</keyword>
<organism evidence="2 3">
    <name type="scientific">Paenibacillus solani</name>
    <dbReference type="NCBI Taxonomy" id="1705565"/>
    <lineage>
        <taxon>Bacteria</taxon>
        <taxon>Bacillati</taxon>
        <taxon>Bacillota</taxon>
        <taxon>Bacilli</taxon>
        <taxon>Bacillales</taxon>
        <taxon>Paenibacillaceae</taxon>
        <taxon>Paenibacillus</taxon>
    </lineage>
</organism>
<dbReference type="Pfam" id="PF11391">
    <property type="entry name" value="DUF2798"/>
    <property type="match status" value="2"/>
</dbReference>
<protein>
    <recommendedName>
        <fullName evidence="4">DUF2798 domain-containing protein</fullName>
    </recommendedName>
</protein>
<sequence>MPATKKEHIYFGLMMCTGMVIFMTIYNLITNGLIGKISFMAILMQLILGFVIAFLLESFVVGPVAKKIVFSLLRNKSSKIPMVVLMALCMVIGMVTFMSMYGLASAYHANSIAGDSLFSNYFSIFLKNFIFALPLQLLIIGPTVRLIFGKIKANQVNKSISTV</sequence>
<dbReference type="OrthoDB" id="7062363at2"/>
<accession>A0A0M1P860</accession>